<evidence type="ECO:0000313" key="1">
    <source>
        <dbReference type="EMBL" id="KAJ7412497.1"/>
    </source>
</evidence>
<sequence>MSGDIRFLIGLKFWARIGILHEIILTCVPLRKADCGSREGLLIGDFSDTLEVKKGHSQYVLHTETWVHNLNPGKVQDTFSRIVLMNGVFAKTERVLTWETLAAPLDKGKDSQMVQLLVPNGNCLQCPGTMGCKVYPVAKGDKRGLKHSTGLHLIFVWVTNSSNYNALLARSTTGAQQRRWPGDTTARTKTLKCNLKRRCIWTDTGKKPGD</sequence>
<dbReference type="Proteomes" id="UP001145742">
    <property type="component" value="Unassembled WGS sequence"/>
</dbReference>
<organism evidence="1 2">
    <name type="scientific">Willisornis vidua</name>
    <name type="common">Xingu scale-backed antbird</name>
    <dbReference type="NCBI Taxonomy" id="1566151"/>
    <lineage>
        <taxon>Eukaryota</taxon>
        <taxon>Metazoa</taxon>
        <taxon>Chordata</taxon>
        <taxon>Craniata</taxon>
        <taxon>Vertebrata</taxon>
        <taxon>Euteleostomi</taxon>
        <taxon>Archelosauria</taxon>
        <taxon>Archosauria</taxon>
        <taxon>Dinosauria</taxon>
        <taxon>Saurischia</taxon>
        <taxon>Theropoda</taxon>
        <taxon>Coelurosauria</taxon>
        <taxon>Aves</taxon>
        <taxon>Neognathae</taxon>
        <taxon>Neoaves</taxon>
        <taxon>Telluraves</taxon>
        <taxon>Australaves</taxon>
        <taxon>Passeriformes</taxon>
        <taxon>Thamnophilidae</taxon>
        <taxon>Willisornis</taxon>
    </lineage>
</organism>
<name>A0ABQ9D5S8_9PASS</name>
<reference evidence="1" key="1">
    <citation type="submission" date="2019-10" db="EMBL/GenBank/DDBJ databases">
        <authorList>
            <person name="Soares A.E.R."/>
            <person name="Aleixo A."/>
            <person name="Schneider P."/>
            <person name="Miyaki C.Y."/>
            <person name="Schneider M.P."/>
            <person name="Mello C."/>
            <person name="Vasconcelos A.T.R."/>
        </authorList>
    </citation>
    <scope>NUCLEOTIDE SEQUENCE</scope>
    <source>
        <tissue evidence="1">Muscle</tissue>
    </source>
</reference>
<proteinExistence type="predicted"/>
<comment type="caution">
    <text evidence="1">The sequence shown here is derived from an EMBL/GenBank/DDBJ whole genome shotgun (WGS) entry which is preliminary data.</text>
</comment>
<protein>
    <submittedName>
        <fullName evidence="1">Uncharacterized protein</fullName>
    </submittedName>
</protein>
<accession>A0ABQ9D5S8</accession>
<dbReference type="EMBL" id="WHWB01034238">
    <property type="protein sequence ID" value="KAJ7412497.1"/>
    <property type="molecule type" value="Genomic_DNA"/>
</dbReference>
<keyword evidence="2" id="KW-1185">Reference proteome</keyword>
<evidence type="ECO:0000313" key="2">
    <source>
        <dbReference type="Proteomes" id="UP001145742"/>
    </source>
</evidence>
<gene>
    <name evidence="1" type="ORF">WISP_96164</name>
</gene>